<comment type="similarity">
    <text evidence="1">Belongs to the short-chain dehydrogenases/reductases (SDR) family.</text>
</comment>
<evidence type="ECO:0000256" key="1">
    <source>
        <dbReference type="ARBA" id="ARBA00006484"/>
    </source>
</evidence>
<proteinExistence type="inferred from homology"/>
<dbReference type="InterPro" id="IPR002347">
    <property type="entry name" value="SDR_fam"/>
</dbReference>
<dbReference type="EMBL" id="OOEF01000020">
    <property type="protein sequence ID" value="SPK69942.1"/>
    <property type="molecule type" value="Genomic_DNA"/>
</dbReference>
<accession>A0A375I9D7</accession>
<dbReference type="PANTHER" id="PTHR24321:SF15">
    <property type="entry name" value="OXIDOREDUCTASE UCPA"/>
    <property type="match status" value="1"/>
</dbReference>
<keyword evidence="2 3" id="KW-0560">Oxidoreductase</keyword>
<evidence type="ECO:0000313" key="3">
    <source>
        <dbReference type="EMBL" id="SPK69942.1"/>
    </source>
</evidence>
<dbReference type="Gene3D" id="3.40.50.720">
    <property type="entry name" value="NAD(P)-binding Rossmann-like Domain"/>
    <property type="match status" value="1"/>
</dbReference>
<dbReference type="Proteomes" id="UP000255505">
    <property type="component" value="Unassembled WGS sequence"/>
</dbReference>
<evidence type="ECO:0000313" key="4">
    <source>
        <dbReference type="Proteomes" id="UP000255505"/>
    </source>
</evidence>
<dbReference type="AlphaFoldDB" id="A0A375I9D7"/>
<dbReference type="InterPro" id="IPR036291">
    <property type="entry name" value="NAD(P)-bd_dom_sf"/>
</dbReference>
<name>A0A375I9D7_9BURK</name>
<protein>
    <submittedName>
        <fullName evidence="3">3-beta-hydroxysteroid dehydrogenase</fullName>
        <ecNumber evidence="3">1.1.1.51</ecNumber>
    </submittedName>
</protein>
<organism evidence="3 4">
    <name type="scientific">Cupriavidus taiwanensis</name>
    <dbReference type="NCBI Taxonomy" id="164546"/>
    <lineage>
        <taxon>Bacteria</taxon>
        <taxon>Pseudomonadati</taxon>
        <taxon>Pseudomonadota</taxon>
        <taxon>Betaproteobacteria</taxon>
        <taxon>Burkholderiales</taxon>
        <taxon>Burkholderiaceae</taxon>
        <taxon>Cupriavidus</taxon>
    </lineage>
</organism>
<dbReference type="EC" id="1.1.1.51" evidence="3"/>
<evidence type="ECO:0000256" key="2">
    <source>
        <dbReference type="ARBA" id="ARBA00023002"/>
    </source>
</evidence>
<dbReference type="Pfam" id="PF13561">
    <property type="entry name" value="adh_short_C2"/>
    <property type="match status" value="1"/>
</dbReference>
<gene>
    <name evidence="3" type="ORF">CT19425_U270001</name>
</gene>
<dbReference type="PANTHER" id="PTHR24321">
    <property type="entry name" value="DEHYDROGENASES, SHORT CHAIN"/>
    <property type="match status" value="1"/>
</dbReference>
<reference evidence="3 4" key="1">
    <citation type="submission" date="2018-01" db="EMBL/GenBank/DDBJ databases">
        <authorList>
            <person name="Gaut B.S."/>
            <person name="Morton B.R."/>
            <person name="Clegg M.T."/>
            <person name="Duvall M.R."/>
        </authorList>
    </citation>
    <scope>NUCLEOTIDE SEQUENCE [LARGE SCALE GENOMIC DNA]</scope>
    <source>
        <strain evidence="3">Cupriavidus taiwanensis LMG 19425</strain>
    </source>
</reference>
<dbReference type="SUPFAM" id="SSF51735">
    <property type="entry name" value="NAD(P)-binding Rossmann-fold domains"/>
    <property type="match status" value="1"/>
</dbReference>
<dbReference type="GO" id="GO:0016491">
    <property type="term" value="F:oxidoreductase activity"/>
    <property type="evidence" value="ECO:0007669"/>
    <property type="project" value="UniProtKB-KW"/>
</dbReference>
<sequence>MMCAYSGAKGAVTALARSVAVHCKRNGYRIRCNSIHPDGIWTPMTQALVPNLDPVALGIGTDPMARMCQPEDVANLVLFLASDASRFINGAELRVDNAQLISGL</sequence>
<dbReference type="PRINTS" id="PR00081">
    <property type="entry name" value="GDHRDH"/>
</dbReference>